<evidence type="ECO:0000259" key="2">
    <source>
        <dbReference type="Pfam" id="PF07859"/>
    </source>
</evidence>
<keyword evidence="4" id="KW-1185">Reference proteome</keyword>
<feature type="domain" description="Alpha/beta hydrolase fold-3" evidence="2">
    <location>
        <begin position="106"/>
        <end position="306"/>
    </location>
</feature>
<dbReference type="InterPro" id="IPR013094">
    <property type="entry name" value="AB_hydrolase_3"/>
</dbReference>
<dbReference type="InterPro" id="IPR029058">
    <property type="entry name" value="AB_hydrolase_fold"/>
</dbReference>
<protein>
    <submittedName>
        <fullName evidence="3">Acetyl esterase/lipase (Aes)</fullName>
    </submittedName>
</protein>
<dbReference type="PANTHER" id="PTHR48081">
    <property type="entry name" value="AB HYDROLASE SUPERFAMILY PROTEIN C4A8.06C"/>
    <property type="match status" value="1"/>
</dbReference>
<dbReference type="RefSeq" id="WP_349642060.1">
    <property type="nucleotide sequence ID" value="NZ_CAWVOH010000002.1"/>
</dbReference>
<name>A0ABP0ET26_9LACO</name>
<keyword evidence="1" id="KW-0378">Hydrolase</keyword>
<evidence type="ECO:0000313" key="4">
    <source>
        <dbReference type="Proteomes" id="UP001314241"/>
    </source>
</evidence>
<comment type="caution">
    <text evidence="3">The sequence shown here is derived from an EMBL/GenBank/DDBJ whole genome shotgun (WGS) entry which is preliminary data.</text>
</comment>
<evidence type="ECO:0000256" key="1">
    <source>
        <dbReference type="ARBA" id="ARBA00022801"/>
    </source>
</evidence>
<dbReference type="InterPro" id="IPR050300">
    <property type="entry name" value="GDXG_lipolytic_enzyme"/>
</dbReference>
<dbReference type="Pfam" id="PF07859">
    <property type="entry name" value="Abhydrolase_3"/>
    <property type="match status" value="1"/>
</dbReference>
<dbReference type="Proteomes" id="UP001314241">
    <property type="component" value="Unassembled WGS sequence"/>
</dbReference>
<proteinExistence type="predicted"/>
<dbReference type="Gene3D" id="3.40.50.1820">
    <property type="entry name" value="alpha/beta hydrolase"/>
    <property type="match status" value="1"/>
</dbReference>
<dbReference type="SUPFAM" id="SSF53474">
    <property type="entry name" value="alpha/beta-Hydrolases"/>
    <property type="match status" value="1"/>
</dbReference>
<reference evidence="3 4" key="1">
    <citation type="submission" date="2024-01" db="EMBL/GenBank/DDBJ databases">
        <authorList>
            <person name="Botero Cardona J."/>
        </authorList>
    </citation>
    <scope>NUCLEOTIDE SEQUENCE [LARGE SCALE GENOMIC DNA]</scope>
    <source>
        <strain evidence="3 4">LMG 33000</strain>
    </source>
</reference>
<gene>
    <name evidence="3" type="ORF">R54876_GBNLAHCA_01081</name>
</gene>
<dbReference type="EMBL" id="CAWVOH010000002">
    <property type="protein sequence ID" value="CAK8054512.1"/>
    <property type="molecule type" value="Genomic_DNA"/>
</dbReference>
<organism evidence="3 4">
    <name type="scientific">Eupransor demetentiae</name>
    <dbReference type="NCBI Taxonomy" id="3109584"/>
    <lineage>
        <taxon>Bacteria</taxon>
        <taxon>Bacillati</taxon>
        <taxon>Bacillota</taxon>
        <taxon>Bacilli</taxon>
        <taxon>Lactobacillales</taxon>
        <taxon>Lactobacillaceae</taxon>
        <taxon>Eupransor</taxon>
    </lineage>
</organism>
<dbReference type="PANTHER" id="PTHR48081:SF8">
    <property type="entry name" value="ALPHA_BETA HYDROLASE FOLD-3 DOMAIN-CONTAINING PROTEIN-RELATED"/>
    <property type="match status" value="1"/>
</dbReference>
<sequence>MKKSSILLGSIGAVGGLLGTSLGAGKLYAMKQKRSLRSLGVEKFLETFQYGPDVFDEETMKKQYKLSELPYDLPKAVTKRYGFRWMNKKAQIIDRPNKSEFVDHTIFYLHGGSYWADPNNFQFKAVATIADKTDARVVMPVYPKAPAHHAEEVINMVVKAYATLVKTAEPKDITILGDSAGGGLALSLWEKIRELDLPRPENIILFSPWLDLTMENPALVESQKYDSMLNAKVLRVQGEMYAGDLKVTDPLVSPLKGDLYDLPKITIFSGTHDLLYPDAEKFTKLAQENKQDVVLKTFESQGHDFAFLPIPEARKALKEASDIILNQ</sequence>
<evidence type="ECO:0000313" key="3">
    <source>
        <dbReference type="EMBL" id="CAK8054512.1"/>
    </source>
</evidence>
<accession>A0ABP0ET26</accession>